<reference evidence="1 2" key="1">
    <citation type="submission" date="2019-04" db="EMBL/GenBank/DDBJ databases">
        <title>Genome of a novel bacterium Candidatus Jettenia ecosi reconstructed from metagenome of an anammox bioreactor.</title>
        <authorList>
            <person name="Mardanov A.V."/>
            <person name="Beletsky A.V."/>
            <person name="Ravin N.V."/>
            <person name="Botchkova E.A."/>
            <person name="Litti Y.V."/>
            <person name="Nozhevnikova A.N."/>
        </authorList>
    </citation>
    <scope>NUCLEOTIDE SEQUENCE [LARGE SCALE GENOMIC DNA]</scope>
    <source>
        <strain evidence="1">J2</strain>
    </source>
</reference>
<dbReference type="InterPro" id="IPR005500">
    <property type="entry name" value="DUF309"/>
</dbReference>
<dbReference type="Proteomes" id="UP000319783">
    <property type="component" value="Unassembled WGS sequence"/>
</dbReference>
<dbReference type="AlphaFoldDB" id="A0A533QQ37"/>
<accession>A0A533QQ37</accession>
<evidence type="ECO:0008006" key="3">
    <source>
        <dbReference type="Google" id="ProtNLM"/>
    </source>
</evidence>
<protein>
    <recommendedName>
        <fullName evidence="3">DUF309 domain-containing protein</fullName>
    </recommendedName>
</protein>
<dbReference type="EMBL" id="SULG01000014">
    <property type="protein sequence ID" value="TLD42710.1"/>
    <property type="molecule type" value="Genomic_DNA"/>
</dbReference>
<proteinExistence type="predicted"/>
<evidence type="ECO:0000313" key="1">
    <source>
        <dbReference type="EMBL" id="TLD42710.1"/>
    </source>
</evidence>
<dbReference type="Pfam" id="PF03745">
    <property type="entry name" value="DUF309"/>
    <property type="match status" value="1"/>
</dbReference>
<evidence type="ECO:0000313" key="2">
    <source>
        <dbReference type="Proteomes" id="UP000319783"/>
    </source>
</evidence>
<comment type="caution">
    <text evidence="1">The sequence shown here is derived from an EMBL/GenBank/DDBJ whole genome shotgun (WGS) entry which is preliminary data.</text>
</comment>
<organism evidence="1 2">
    <name type="scientific">Candidatus Jettenia ecosi</name>
    <dbReference type="NCBI Taxonomy" id="2494326"/>
    <lineage>
        <taxon>Bacteria</taxon>
        <taxon>Pseudomonadati</taxon>
        <taxon>Planctomycetota</taxon>
        <taxon>Candidatus Brocadiia</taxon>
        <taxon>Candidatus Brocadiales</taxon>
        <taxon>Candidatus Brocadiaceae</taxon>
        <taxon>Candidatus Jettenia</taxon>
    </lineage>
</organism>
<name>A0A533QQ37_9BACT</name>
<dbReference type="InterPro" id="IPR023203">
    <property type="entry name" value="TTHA0068_sf"/>
</dbReference>
<dbReference type="Gene3D" id="1.10.3450.10">
    <property type="entry name" value="TTHA0068-like"/>
    <property type="match status" value="1"/>
</dbReference>
<sequence>MKYSIRQPQPFDPACVRYCPQRSFPAYRHIPGITPHPFYDPRGHSYGLQEDTRVNIQLPETWRKAEDYLYGVDLYNSSYWWEAGEVWEGLWKRAEGDCKLFLQGLIQISISVLKHHLQKLTGLRHLSTTGRDKLRQVLKSISDPKGMYMGINLHEFLICLDTFFSPFFSSVVSEQTYSRSTVKPLICLYF</sequence>
<dbReference type="SUPFAM" id="SSF140663">
    <property type="entry name" value="TTHA0068-like"/>
    <property type="match status" value="1"/>
</dbReference>
<gene>
    <name evidence="1" type="ORF">JETT_0945</name>
</gene>